<evidence type="ECO:0000256" key="6">
    <source>
        <dbReference type="ARBA" id="ARBA00022989"/>
    </source>
</evidence>
<dbReference type="Pfam" id="PF02949">
    <property type="entry name" value="7tm_6"/>
    <property type="match status" value="1"/>
</dbReference>
<keyword evidence="2" id="KW-1003">Cell membrane</keyword>
<dbReference type="GO" id="GO:0007165">
    <property type="term" value="P:signal transduction"/>
    <property type="evidence" value="ECO:0007669"/>
    <property type="project" value="UniProtKB-KW"/>
</dbReference>
<feature type="transmembrane region" description="Helical" evidence="10">
    <location>
        <begin position="44"/>
        <end position="69"/>
    </location>
</feature>
<evidence type="ECO:0000256" key="5">
    <source>
        <dbReference type="ARBA" id="ARBA00022725"/>
    </source>
</evidence>
<organism evidence="11 12">
    <name type="scientific">Heterotrigona itama</name>
    <dbReference type="NCBI Taxonomy" id="395501"/>
    <lineage>
        <taxon>Eukaryota</taxon>
        <taxon>Metazoa</taxon>
        <taxon>Ecdysozoa</taxon>
        <taxon>Arthropoda</taxon>
        <taxon>Hexapoda</taxon>
        <taxon>Insecta</taxon>
        <taxon>Pterygota</taxon>
        <taxon>Neoptera</taxon>
        <taxon>Endopterygota</taxon>
        <taxon>Hymenoptera</taxon>
        <taxon>Apocrita</taxon>
        <taxon>Aculeata</taxon>
        <taxon>Apoidea</taxon>
        <taxon>Anthophila</taxon>
        <taxon>Apidae</taxon>
        <taxon>Heterotrigona</taxon>
    </lineage>
</organism>
<keyword evidence="8" id="KW-0675">Receptor</keyword>
<dbReference type="EMBL" id="CAJDYZ010012652">
    <property type="protein sequence ID" value="CAD1480739.1"/>
    <property type="molecule type" value="Genomic_DNA"/>
</dbReference>
<reference evidence="11" key="1">
    <citation type="submission" date="2020-07" db="EMBL/GenBank/DDBJ databases">
        <authorList>
            <person name="Nazaruddin N."/>
        </authorList>
    </citation>
    <scope>NUCLEOTIDE SEQUENCE</scope>
</reference>
<keyword evidence="7 10" id="KW-0472">Membrane</keyword>
<evidence type="ECO:0000256" key="7">
    <source>
        <dbReference type="ARBA" id="ARBA00023136"/>
    </source>
</evidence>
<keyword evidence="9" id="KW-0807">Transducer</keyword>
<dbReference type="GO" id="GO:0005886">
    <property type="term" value="C:plasma membrane"/>
    <property type="evidence" value="ECO:0007669"/>
    <property type="project" value="UniProtKB-SubCell"/>
</dbReference>
<evidence type="ECO:0000313" key="11">
    <source>
        <dbReference type="EMBL" id="CAD1480739.1"/>
    </source>
</evidence>
<protein>
    <recommendedName>
        <fullName evidence="13">Odorant receptor</fullName>
    </recommendedName>
</protein>
<feature type="non-terminal residue" evidence="11">
    <location>
        <position position="172"/>
    </location>
</feature>
<dbReference type="OrthoDB" id="6614360at2759"/>
<dbReference type="PANTHER" id="PTHR21137">
    <property type="entry name" value="ODORANT RECEPTOR"/>
    <property type="match status" value="1"/>
</dbReference>
<dbReference type="AlphaFoldDB" id="A0A6V7HJR6"/>
<evidence type="ECO:0000256" key="8">
    <source>
        <dbReference type="ARBA" id="ARBA00023170"/>
    </source>
</evidence>
<sequence>ICGKSRCLPRILLPHPPGLHNSSIHVDFREGRFQFAETEMGIRFFTLWGFTVAQLVHLFFLTIMGQFVVNSNEEIFQTIYEAKWYNGSSRMQSLYVLVLRKCLNPPTITGGGLVPLNLDSFVQVGLPFSLKGKNSRHLDISSLSINIQSSIRIVRQILRDRCKEEISVFKIV</sequence>
<keyword evidence="6 10" id="KW-1133">Transmembrane helix</keyword>
<accession>A0A6V7HJR6</accession>
<proteinExistence type="predicted"/>
<keyword evidence="4 10" id="KW-0812">Transmembrane</keyword>
<evidence type="ECO:0000313" key="12">
    <source>
        <dbReference type="Proteomes" id="UP000752696"/>
    </source>
</evidence>
<dbReference type="GO" id="GO:0005549">
    <property type="term" value="F:odorant binding"/>
    <property type="evidence" value="ECO:0007669"/>
    <property type="project" value="InterPro"/>
</dbReference>
<comment type="caution">
    <text evidence="11">The sequence shown here is derived from an EMBL/GenBank/DDBJ whole genome shotgun (WGS) entry which is preliminary data.</text>
</comment>
<evidence type="ECO:0000256" key="4">
    <source>
        <dbReference type="ARBA" id="ARBA00022692"/>
    </source>
</evidence>
<evidence type="ECO:0008006" key="13">
    <source>
        <dbReference type="Google" id="ProtNLM"/>
    </source>
</evidence>
<keyword evidence="5" id="KW-0552">Olfaction</keyword>
<dbReference type="PANTHER" id="PTHR21137:SF35">
    <property type="entry name" value="ODORANT RECEPTOR 19A-RELATED"/>
    <property type="match status" value="1"/>
</dbReference>
<evidence type="ECO:0000256" key="3">
    <source>
        <dbReference type="ARBA" id="ARBA00022606"/>
    </source>
</evidence>
<comment type="subcellular location">
    <subcellularLocation>
        <location evidence="1">Cell membrane</location>
        <topology evidence="1">Multi-pass membrane protein</topology>
    </subcellularLocation>
</comment>
<evidence type="ECO:0000256" key="9">
    <source>
        <dbReference type="ARBA" id="ARBA00023224"/>
    </source>
</evidence>
<feature type="non-terminal residue" evidence="11">
    <location>
        <position position="1"/>
    </location>
</feature>
<evidence type="ECO:0000256" key="2">
    <source>
        <dbReference type="ARBA" id="ARBA00022475"/>
    </source>
</evidence>
<evidence type="ECO:0000256" key="1">
    <source>
        <dbReference type="ARBA" id="ARBA00004651"/>
    </source>
</evidence>
<dbReference type="InterPro" id="IPR004117">
    <property type="entry name" value="7tm6_olfct_rcpt"/>
</dbReference>
<keyword evidence="3" id="KW-0716">Sensory transduction</keyword>
<name>A0A6V7HJR6_9HYME</name>
<evidence type="ECO:0000256" key="10">
    <source>
        <dbReference type="SAM" id="Phobius"/>
    </source>
</evidence>
<dbReference type="GO" id="GO:0004984">
    <property type="term" value="F:olfactory receptor activity"/>
    <property type="evidence" value="ECO:0007669"/>
    <property type="project" value="InterPro"/>
</dbReference>
<gene>
    <name evidence="11" type="ORF">MHI_LOCUS960836</name>
</gene>
<dbReference type="Proteomes" id="UP000752696">
    <property type="component" value="Unassembled WGS sequence"/>
</dbReference>
<keyword evidence="12" id="KW-1185">Reference proteome</keyword>